<dbReference type="CDD" id="cd19941">
    <property type="entry name" value="TIL"/>
    <property type="match status" value="3"/>
</dbReference>
<evidence type="ECO:0000313" key="6">
    <source>
        <dbReference type="Ensembl" id="ENSCMIP00000027898.1"/>
    </source>
</evidence>
<dbReference type="Gene3D" id="2.10.25.10">
    <property type="entry name" value="Laminin"/>
    <property type="match status" value="3"/>
</dbReference>
<feature type="domain" description="VWFD" evidence="5">
    <location>
        <begin position="610"/>
        <end position="789"/>
    </location>
</feature>
<dbReference type="GO" id="GO:0031012">
    <property type="term" value="C:extracellular matrix"/>
    <property type="evidence" value="ECO:0007669"/>
    <property type="project" value="TreeGrafter"/>
</dbReference>
<feature type="domain" description="VWFD" evidence="5">
    <location>
        <begin position="159"/>
        <end position="336"/>
    </location>
</feature>
<name>A0A4W3IMY0_CALMI</name>
<feature type="region of interest" description="Disordered" evidence="4">
    <location>
        <begin position="1125"/>
        <end position="1162"/>
    </location>
</feature>
<dbReference type="PROSITE" id="PS51233">
    <property type="entry name" value="VWFD"/>
    <property type="match status" value="3"/>
</dbReference>
<dbReference type="Proteomes" id="UP000314986">
    <property type="component" value="Unassembled WGS sequence"/>
</dbReference>
<sequence length="1241" mass="134007">MGAFVHVSLSLSQTWSAFTDLVCVCVCVIDPVYVWLSLMRVHVCVAEIQCPPHSHYEACGTACPASCAHSTDPLFCALACVESCQCDSGYILSGGDCVPRHQCGCSFLGSYYRTGDQLVTDTCSRRCTCPGGGKNITCNEHQECAIRHGVRDCHTIRTATCSASGDPHYRTFDGLPFDFQGTCRYTLSELCAPAADLTAFRVTVENERRGSTAVSWTRQVRVLVYGYQVQMTRGERGSVQVKAATNLPVTLASGNIRVHHSGSAAVLETDLGLRVSYDWSHYVTVTVPGTYMGSLCGLCGNFNGNVTDEFKSASGEMVSSPVLFGNSWKHGNESCPEEPELPSPQCTSEQRALYSSEQYCGALINATGPFQHCQSSMPSLSAFENCVFDLCASGEALSLCQALGAYALECQGRGIGISDWRNSTGCGKLAHHSRVCALVCVHACLYLCTSVSECACVCESLCVCVYLCVFARVCVCLSLLCVCVCVDSGFRAGLECQENSDYQVCGTSCPASCSRPGFPADCGTPCQEGCQCLDGYVLSAGRCVPPAQCGCLHRGQYRTPGESFWEDEACRSLCVCEPGSGRVRCRADACQEHEACRVVNGRRRCVPSAAVCVATGDPHYRTFDGRRYDFQGACTYVLVTACRGARDAPQFRVETHNREIPGRSVALVDRVAVVVYGHEILLSRDSLGRVKVDGLYANLPWSRAEGGLTVFRAGLYTHVRTDFGLEVGYDLRHHVWVSLHRRFAGRTCGLCGNYNGLPADDYITPNGTLVSSLHAFASSWKANVTEQCEHGCQGGSCPVCEHPQTYSGSQFCGIISHANGPFAACLSRLDPAPYLQDCVYDVCLAQGDRETLCQSLQAFASACQALNVSLSPWRNDSFCGVACPENSHYEVCGERDINRCVSLPTNTSSAPCAEGCFCDHGFRLSGEHCVPSTDCGCVHNGLYLQMGQSVLNQACTERCQCHAGGAVECVPLLCNAGQECGIRNGQMGCHDTFSICVVTGDPHYFSYDGALTHFQGTCEYQVSAVCHNLTLPWFRITTENRNRGNSLVSFIYRVHVGGQPVSLPAFPSLGVSVLVRDGTVVVQVGDNLEVRYDGASTLLLRVAQSYAGTLCGLCGNFNGNPADDKLLPDGQPASNDTHLGNSWRAEGGKAESRESECTDPPPGHRHPLCDVLTADPGPFAQCHWQVDPRHYYTSCVFDTCAYGMDRLTLCRAVGAYAAACALHGFQVSSWRNATDCREFTV</sequence>
<keyword evidence="1" id="KW-0677">Repeat</keyword>
<dbReference type="Pfam" id="PF12714">
    <property type="entry name" value="TILa"/>
    <property type="match status" value="2"/>
</dbReference>
<evidence type="ECO:0000256" key="1">
    <source>
        <dbReference type="ARBA" id="ARBA00022737"/>
    </source>
</evidence>
<dbReference type="AlphaFoldDB" id="A0A4W3IMY0"/>
<dbReference type="PANTHER" id="PTHR11339:SF413">
    <property type="entry name" value="TECTORIN ALPHA"/>
    <property type="match status" value="1"/>
</dbReference>
<feature type="compositionally biased region" description="Basic and acidic residues" evidence="4">
    <location>
        <begin position="1146"/>
        <end position="1156"/>
    </location>
</feature>
<evidence type="ECO:0000313" key="7">
    <source>
        <dbReference type="Proteomes" id="UP000314986"/>
    </source>
</evidence>
<reference evidence="7" key="3">
    <citation type="journal article" date="2014" name="Nature">
        <title>Elephant shark genome provides unique insights into gnathostome evolution.</title>
        <authorList>
            <consortium name="International Elephant Shark Genome Sequencing Consortium"/>
            <person name="Venkatesh B."/>
            <person name="Lee A.P."/>
            <person name="Ravi V."/>
            <person name="Maurya A.K."/>
            <person name="Lian M.M."/>
            <person name="Swann J.B."/>
            <person name="Ohta Y."/>
            <person name="Flajnik M.F."/>
            <person name="Sutoh Y."/>
            <person name="Kasahara M."/>
            <person name="Hoon S."/>
            <person name="Gangu V."/>
            <person name="Roy S.W."/>
            <person name="Irimia M."/>
            <person name="Korzh V."/>
            <person name="Kondrychyn I."/>
            <person name="Lim Z.W."/>
            <person name="Tay B.H."/>
            <person name="Tohari S."/>
            <person name="Kong K.W."/>
            <person name="Ho S."/>
            <person name="Lorente-Galdos B."/>
            <person name="Quilez J."/>
            <person name="Marques-Bonet T."/>
            <person name="Raney B.J."/>
            <person name="Ingham P.W."/>
            <person name="Tay A."/>
            <person name="Hillier L.W."/>
            <person name="Minx P."/>
            <person name="Boehm T."/>
            <person name="Wilson R.K."/>
            <person name="Brenner S."/>
            <person name="Warren W.C."/>
        </authorList>
    </citation>
    <scope>NUCLEOTIDE SEQUENCE [LARGE SCALE GENOMIC DNA]</scope>
</reference>
<evidence type="ECO:0000256" key="2">
    <source>
        <dbReference type="ARBA" id="ARBA00023157"/>
    </source>
</evidence>
<dbReference type="Pfam" id="PF00094">
    <property type="entry name" value="VWD"/>
    <property type="match status" value="3"/>
</dbReference>
<keyword evidence="3" id="KW-0325">Glycoprotein</keyword>
<dbReference type="InterPro" id="IPR014853">
    <property type="entry name" value="VWF/SSPO/ZAN-like_Cys-rich_dom"/>
</dbReference>
<dbReference type="SMART" id="SM00832">
    <property type="entry name" value="C8"/>
    <property type="match status" value="3"/>
</dbReference>
<accession>A0A4W3IMY0</accession>
<dbReference type="SMART" id="SM00215">
    <property type="entry name" value="VWC_out"/>
    <property type="match status" value="3"/>
</dbReference>
<dbReference type="OMA" id="MEMEKED"/>
<feature type="domain" description="VWFD" evidence="5">
    <location>
        <begin position="994"/>
        <end position="1158"/>
    </location>
</feature>
<keyword evidence="2" id="KW-1015">Disulfide bond</keyword>
<dbReference type="FunFam" id="2.10.25.10:FF:000055">
    <property type="entry name" value="alpha-tectorin isoform X1"/>
    <property type="match status" value="2"/>
</dbReference>
<dbReference type="Pfam" id="PF01826">
    <property type="entry name" value="TIL"/>
    <property type="match status" value="3"/>
</dbReference>
<reference evidence="7" key="2">
    <citation type="journal article" date="2007" name="PLoS Biol.">
        <title>Survey sequencing and comparative analysis of the elephant shark (Callorhinchus milii) genome.</title>
        <authorList>
            <person name="Venkatesh B."/>
            <person name="Kirkness E.F."/>
            <person name="Loh Y.H."/>
            <person name="Halpern A.L."/>
            <person name="Lee A.P."/>
            <person name="Johnson J."/>
            <person name="Dandona N."/>
            <person name="Viswanathan L.D."/>
            <person name="Tay A."/>
            <person name="Venter J.C."/>
            <person name="Strausberg R.L."/>
            <person name="Brenner S."/>
        </authorList>
    </citation>
    <scope>NUCLEOTIDE SEQUENCE [LARGE SCALE GENOMIC DNA]</scope>
</reference>
<dbReference type="GO" id="GO:0005615">
    <property type="term" value="C:extracellular space"/>
    <property type="evidence" value="ECO:0007669"/>
    <property type="project" value="TreeGrafter"/>
</dbReference>
<dbReference type="Pfam" id="PF08742">
    <property type="entry name" value="C8"/>
    <property type="match status" value="3"/>
</dbReference>
<dbReference type="SMART" id="SM00216">
    <property type="entry name" value="VWD"/>
    <property type="match status" value="3"/>
</dbReference>
<dbReference type="GeneTree" id="ENSGT00950000183155"/>
<dbReference type="InterPro" id="IPR001007">
    <property type="entry name" value="VWF_dom"/>
</dbReference>
<dbReference type="PANTHER" id="PTHR11339">
    <property type="entry name" value="EXTRACELLULAR MATRIX GLYCOPROTEIN RELATED"/>
    <property type="match status" value="1"/>
</dbReference>
<evidence type="ECO:0000259" key="5">
    <source>
        <dbReference type="PROSITE" id="PS51233"/>
    </source>
</evidence>
<dbReference type="InterPro" id="IPR002919">
    <property type="entry name" value="TIL_dom"/>
</dbReference>
<dbReference type="InterPro" id="IPR036084">
    <property type="entry name" value="Ser_inhib-like_sf"/>
</dbReference>
<protein>
    <recommendedName>
        <fullName evidence="5">VWFD domain-containing protein</fullName>
    </recommendedName>
</protein>
<organism evidence="6 7">
    <name type="scientific">Callorhinchus milii</name>
    <name type="common">Ghost shark</name>
    <dbReference type="NCBI Taxonomy" id="7868"/>
    <lineage>
        <taxon>Eukaryota</taxon>
        <taxon>Metazoa</taxon>
        <taxon>Chordata</taxon>
        <taxon>Craniata</taxon>
        <taxon>Vertebrata</taxon>
        <taxon>Chondrichthyes</taxon>
        <taxon>Holocephali</taxon>
        <taxon>Chimaeriformes</taxon>
        <taxon>Callorhinchidae</taxon>
        <taxon>Callorhinchus</taxon>
    </lineage>
</organism>
<dbReference type="InterPro" id="IPR001846">
    <property type="entry name" value="VWF_type-D"/>
</dbReference>
<reference evidence="6" key="4">
    <citation type="submission" date="2025-08" db="UniProtKB">
        <authorList>
            <consortium name="Ensembl"/>
        </authorList>
    </citation>
    <scope>IDENTIFICATION</scope>
</reference>
<reference evidence="6" key="5">
    <citation type="submission" date="2025-09" db="UniProtKB">
        <authorList>
            <consortium name="Ensembl"/>
        </authorList>
    </citation>
    <scope>IDENTIFICATION</scope>
</reference>
<dbReference type="InterPro" id="IPR025615">
    <property type="entry name" value="TILa_dom"/>
</dbReference>
<evidence type="ECO:0000256" key="3">
    <source>
        <dbReference type="ARBA" id="ARBA00023180"/>
    </source>
</evidence>
<proteinExistence type="predicted"/>
<keyword evidence="7" id="KW-1185">Reference proteome</keyword>
<dbReference type="SUPFAM" id="SSF57567">
    <property type="entry name" value="Serine protease inhibitors"/>
    <property type="match status" value="3"/>
</dbReference>
<dbReference type="Ensembl" id="ENSCMIT00000028339.1">
    <property type="protein sequence ID" value="ENSCMIP00000027898.1"/>
    <property type="gene ID" value="ENSCMIG00000012122.1"/>
</dbReference>
<evidence type="ECO:0000256" key="4">
    <source>
        <dbReference type="SAM" id="MobiDB-lite"/>
    </source>
</evidence>
<dbReference type="InterPro" id="IPR050780">
    <property type="entry name" value="Mucin_vWF_Thrombospondin_sf"/>
</dbReference>
<reference evidence="7" key="1">
    <citation type="journal article" date="2006" name="Science">
        <title>Ancient noncoding elements conserved in the human genome.</title>
        <authorList>
            <person name="Venkatesh B."/>
            <person name="Kirkness E.F."/>
            <person name="Loh Y.H."/>
            <person name="Halpern A.L."/>
            <person name="Lee A.P."/>
            <person name="Johnson J."/>
            <person name="Dandona N."/>
            <person name="Viswanathan L.D."/>
            <person name="Tay A."/>
            <person name="Venter J.C."/>
            <person name="Strausberg R.L."/>
            <person name="Brenner S."/>
        </authorList>
    </citation>
    <scope>NUCLEOTIDE SEQUENCE [LARGE SCALE GENOMIC DNA]</scope>
</reference>